<dbReference type="HAMAP" id="MF_01569">
    <property type="entry name" value="Pro_tRNA_synth_type1"/>
    <property type="match status" value="1"/>
</dbReference>
<evidence type="ECO:0000256" key="10">
    <source>
        <dbReference type="HAMAP-Rule" id="MF_01569"/>
    </source>
</evidence>
<comment type="subunit">
    <text evidence="2 10">Homodimer.</text>
</comment>
<dbReference type="NCBIfam" id="TIGR00409">
    <property type="entry name" value="proS_fam_II"/>
    <property type="match status" value="1"/>
</dbReference>
<feature type="domain" description="Aminoacyl-transfer RNA synthetases class-II family profile" evidence="11">
    <location>
        <begin position="33"/>
        <end position="466"/>
    </location>
</feature>
<dbReference type="PRINTS" id="PR01046">
    <property type="entry name" value="TRNASYNTHPRO"/>
</dbReference>
<dbReference type="CDD" id="cd00861">
    <property type="entry name" value="ProRS_anticodon_short"/>
    <property type="match status" value="1"/>
</dbReference>
<keyword evidence="6 10" id="KW-0067">ATP-binding</keyword>
<dbReference type="Pfam" id="PF03129">
    <property type="entry name" value="HGTP_anticodon"/>
    <property type="match status" value="1"/>
</dbReference>
<dbReference type="SUPFAM" id="SSF55826">
    <property type="entry name" value="YbaK/ProRS associated domain"/>
    <property type="match status" value="1"/>
</dbReference>
<evidence type="ECO:0000256" key="3">
    <source>
        <dbReference type="ARBA" id="ARBA00022490"/>
    </source>
</evidence>
<dbReference type="RefSeq" id="WP_158356519.1">
    <property type="nucleotide sequence ID" value="NZ_CP034873.1"/>
</dbReference>
<protein>
    <recommendedName>
        <fullName evidence="10">Proline--tRNA ligase</fullName>
        <ecNumber evidence="10">6.1.1.15</ecNumber>
    </recommendedName>
    <alternativeName>
        <fullName evidence="10">Prolyl-tRNA synthetase</fullName>
        <shortName evidence="10">ProRS</shortName>
    </alternativeName>
</protein>
<accession>A0A4D6XZH1</accession>
<dbReference type="InterPro" id="IPR045864">
    <property type="entry name" value="aa-tRNA-synth_II/BPL/LPL"/>
</dbReference>
<keyword evidence="5 10" id="KW-0547">Nucleotide-binding</keyword>
<dbReference type="EMBL" id="CP034873">
    <property type="protein sequence ID" value="QCI21549.1"/>
    <property type="molecule type" value="Genomic_DNA"/>
</dbReference>
<dbReference type="GO" id="GO:0002161">
    <property type="term" value="F:aminoacyl-tRNA deacylase activity"/>
    <property type="evidence" value="ECO:0007669"/>
    <property type="project" value="InterPro"/>
</dbReference>
<proteinExistence type="inferred from homology"/>
<evidence type="ECO:0000256" key="8">
    <source>
        <dbReference type="ARBA" id="ARBA00023146"/>
    </source>
</evidence>
<dbReference type="Gene3D" id="3.40.50.800">
    <property type="entry name" value="Anticodon-binding domain"/>
    <property type="match status" value="1"/>
</dbReference>
<dbReference type="InterPro" id="IPR050062">
    <property type="entry name" value="Pro-tRNA_synthetase"/>
</dbReference>
<dbReference type="InterPro" id="IPR004154">
    <property type="entry name" value="Anticodon-bd"/>
</dbReference>
<dbReference type="SUPFAM" id="SSF52954">
    <property type="entry name" value="Class II aaRS ABD-related"/>
    <property type="match status" value="1"/>
</dbReference>
<keyword evidence="7 10" id="KW-0648">Protein biosynthesis</keyword>
<dbReference type="NCBIfam" id="NF006625">
    <property type="entry name" value="PRK09194.1"/>
    <property type="match status" value="1"/>
</dbReference>
<dbReference type="GO" id="GO:0004827">
    <property type="term" value="F:proline-tRNA ligase activity"/>
    <property type="evidence" value="ECO:0007669"/>
    <property type="project" value="UniProtKB-UniRule"/>
</dbReference>
<evidence type="ECO:0000256" key="9">
    <source>
        <dbReference type="ARBA" id="ARBA00047671"/>
    </source>
</evidence>
<dbReference type="GO" id="GO:0005829">
    <property type="term" value="C:cytosol"/>
    <property type="evidence" value="ECO:0007669"/>
    <property type="project" value="TreeGrafter"/>
</dbReference>
<keyword evidence="8 10" id="KW-0030">Aminoacyl-tRNA synthetase</keyword>
<dbReference type="InterPro" id="IPR002314">
    <property type="entry name" value="aa-tRNA-synt_IIb"/>
</dbReference>
<comment type="catalytic activity">
    <reaction evidence="9 10">
        <text>tRNA(Pro) + L-proline + ATP = L-prolyl-tRNA(Pro) + AMP + diphosphate</text>
        <dbReference type="Rhea" id="RHEA:14305"/>
        <dbReference type="Rhea" id="RHEA-COMP:9700"/>
        <dbReference type="Rhea" id="RHEA-COMP:9702"/>
        <dbReference type="ChEBI" id="CHEBI:30616"/>
        <dbReference type="ChEBI" id="CHEBI:33019"/>
        <dbReference type="ChEBI" id="CHEBI:60039"/>
        <dbReference type="ChEBI" id="CHEBI:78442"/>
        <dbReference type="ChEBI" id="CHEBI:78532"/>
        <dbReference type="ChEBI" id="CHEBI:456215"/>
        <dbReference type="EC" id="6.1.1.15"/>
    </reaction>
</comment>
<dbReference type="OrthoDB" id="9809052at2"/>
<keyword evidence="4 10" id="KW-0436">Ligase</keyword>
<dbReference type="InterPro" id="IPR006195">
    <property type="entry name" value="aa-tRNA-synth_II"/>
</dbReference>
<dbReference type="InterPro" id="IPR004500">
    <property type="entry name" value="Pro-tRNA-synth_IIa_bac-type"/>
</dbReference>
<organism evidence="12 13">
    <name type="scientific">Buchnera aphidicola</name>
    <name type="common">Hyadaphis tataricae</name>
    <dbReference type="NCBI Taxonomy" id="1241859"/>
    <lineage>
        <taxon>Bacteria</taxon>
        <taxon>Pseudomonadati</taxon>
        <taxon>Pseudomonadota</taxon>
        <taxon>Gammaproteobacteria</taxon>
        <taxon>Enterobacterales</taxon>
        <taxon>Erwiniaceae</taxon>
        <taxon>Buchnera</taxon>
    </lineage>
</organism>
<evidence type="ECO:0000259" key="11">
    <source>
        <dbReference type="PROSITE" id="PS50862"/>
    </source>
</evidence>
<dbReference type="GO" id="GO:0005524">
    <property type="term" value="F:ATP binding"/>
    <property type="evidence" value="ECO:0007669"/>
    <property type="project" value="UniProtKB-UniRule"/>
</dbReference>
<evidence type="ECO:0000256" key="7">
    <source>
        <dbReference type="ARBA" id="ARBA00022917"/>
    </source>
</evidence>
<dbReference type="AlphaFoldDB" id="A0A4D6XZH1"/>
<dbReference type="CDD" id="cd00779">
    <property type="entry name" value="ProRS_core_prok"/>
    <property type="match status" value="1"/>
</dbReference>
<dbReference type="Proteomes" id="UP000298773">
    <property type="component" value="Chromosome"/>
</dbReference>
<evidence type="ECO:0000256" key="5">
    <source>
        <dbReference type="ARBA" id="ARBA00022741"/>
    </source>
</evidence>
<evidence type="ECO:0000313" key="12">
    <source>
        <dbReference type="EMBL" id="QCI21549.1"/>
    </source>
</evidence>
<gene>
    <name evidence="10" type="primary">proS</name>
    <name evidence="12" type="ORF">D9V69_01190</name>
</gene>
<keyword evidence="3 10" id="KW-0963">Cytoplasm</keyword>
<dbReference type="InterPro" id="IPR044140">
    <property type="entry name" value="ProRS_anticodon_short"/>
</dbReference>
<evidence type="ECO:0000313" key="13">
    <source>
        <dbReference type="Proteomes" id="UP000298773"/>
    </source>
</evidence>
<comment type="subcellular location">
    <subcellularLocation>
        <location evidence="1 10">Cytoplasm</location>
    </subcellularLocation>
</comment>
<reference evidence="12 13" key="2">
    <citation type="submission" date="2019-05" db="EMBL/GenBank/DDBJ databases">
        <title>Genome evolution of the obligate endosymbiont Buchnera aphidicola.</title>
        <authorList>
            <person name="Moran N.A."/>
        </authorList>
    </citation>
    <scope>NUCLEOTIDE SEQUENCE [LARGE SCALE GENOMIC DNA]</scope>
    <source>
        <strain evidence="12 13">Hta</strain>
    </source>
</reference>
<dbReference type="InterPro" id="IPR033730">
    <property type="entry name" value="ProRS_core_prok"/>
</dbReference>
<dbReference type="Gene3D" id="3.30.930.10">
    <property type="entry name" value="Bira Bifunctional Protein, Domain 2"/>
    <property type="match status" value="2"/>
</dbReference>
<dbReference type="InterPro" id="IPR002316">
    <property type="entry name" value="Pro-tRNA-ligase_IIa"/>
</dbReference>
<dbReference type="InterPro" id="IPR036621">
    <property type="entry name" value="Anticodon-bd_dom_sf"/>
</dbReference>
<dbReference type="GO" id="GO:0006433">
    <property type="term" value="P:prolyl-tRNA aminoacylation"/>
    <property type="evidence" value="ECO:0007669"/>
    <property type="project" value="UniProtKB-UniRule"/>
</dbReference>
<evidence type="ECO:0000256" key="2">
    <source>
        <dbReference type="ARBA" id="ARBA00011738"/>
    </source>
</evidence>
<dbReference type="PANTHER" id="PTHR42753:SF2">
    <property type="entry name" value="PROLINE--TRNA LIGASE"/>
    <property type="match status" value="1"/>
</dbReference>
<comment type="domain">
    <text evidence="10">Consists of three domains: the N-terminal catalytic domain, the editing domain and the C-terminal anticodon-binding domain.</text>
</comment>
<dbReference type="InterPro" id="IPR007214">
    <property type="entry name" value="YbaK/aa-tRNA-synth-assoc-dom"/>
</dbReference>
<comment type="function">
    <text evidence="10">Catalyzes the attachment of proline to tRNA(Pro) in a two-step reaction: proline is first activated by ATP to form Pro-AMP and then transferred to the acceptor end of tRNA(Pro). As ProRS can inadvertently accommodate and process non-cognate amino acids such as alanine and cysteine, to avoid such errors it has two additional distinct editing activities against alanine. One activity is designated as 'pretransfer' editing and involves the tRNA(Pro)-independent hydrolysis of activated Ala-AMP. The other activity is designated 'posttransfer' editing and involves deacylation of mischarged Ala-tRNA(Pro). The misacylated Cys-tRNA(Pro) is not edited by ProRS.</text>
</comment>
<dbReference type="PANTHER" id="PTHR42753">
    <property type="entry name" value="MITOCHONDRIAL RIBOSOME PROTEIN L39/PROLYL-TRNA LIGASE FAMILY MEMBER"/>
    <property type="match status" value="1"/>
</dbReference>
<evidence type="ECO:0000256" key="6">
    <source>
        <dbReference type="ARBA" id="ARBA00022840"/>
    </source>
</evidence>
<reference evidence="12 13" key="1">
    <citation type="submission" date="2018-12" db="EMBL/GenBank/DDBJ databases">
        <authorList>
            <person name="Chong R.A."/>
        </authorList>
    </citation>
    <scope>NUCLEOTIDE SEQUENCE [LARGE SCALE GENOMIC DNA]</scope>
    <source>
        <strain evidence="12 13">Hta</strain>
    </source>
</reference>
<dbReference type="SUPFAM" id="SSF55681">
    <property type="entry name" value="Class II aaRS and biotin synthetases"/>
    <property type="match status" value="1"/>
</dbReference>
<dbReference type="EC" id="6.1.1.15" evidence="10"/>
<name>A0A4D6XZH1_9GAMM</name>
<evidence type="ECO:0000256" key="1">
    <source>
        <dbReference type="ARBA" id="ARBA00004496"/>
    </source>
</evidence>
<evidence type="ECO:0000256" key="4">
    <source>
        <dbReference type="ARBA" id="ARBA00022598"/>
    </source>
</evidence>
<dbReference type="InterPro" id="IPR023717">
    <property type="entry name" value="Pro-tRNA-Synthase_IIa_type1"/>
</dbReference>
<comment type="similarity">
    <text evidence="10">Belongs to the class-II aminoacyl-tRNA synthetase family. ProS type 1 subfamily.</text>
</comment>
<sequence length="573" mass="66105">MRTSKYLLSTVKETPDDAKIISHQLMIRSGMIRKISSGVYVWLPTGIRVIRKIKSIIKTEMNKIESLEISMPIIQPEYLWKKSGRLHAYGEELLKFSDRHKNQFILGPTNEEVVTDFIKTEIHSYKELPLIVYQIQTKFRDEIRPRFGVIRAREFIMKDAYSFHSDKQCLKNTYNKFYHSYINIFNKIKLNFSVVQADSGSMGGNISHEFQAFSKNGEDEVVFSKNGSYSSNINSAQCLETIDFLKNKNSISTTNKISTQKSIIHAKYLKKSSPNKIKTILVKTNINNINSIAAILLCEHHELNFFKIEKIKIFQKSIVLLNEEETIKFSGVSREFLGPIGLNIPIIVDISAYKMKNFTIGANLYNHFFINVNWNDVVILKVLDIRKVTKKDISPDGSGYLSIEKSIEIGHIFQLEKSYSKKMNASIALKNGNQENVYMGCYGIGISRIIATVIEQNHDSHGIIWPDSIAPFEVVILPINMNKYKEVEKFSNSLYQELKKQKIDVILDDRNLRPGVMFHQMDLIGIPHQIIISFTLINNKNVEYRDRKHKKTIFVNITKTVDFILNKLKKKQK</sequence>
<dbReference type="Pfam" id="PF04073">
    <property type="entry name" value="tRNA_edit"/>
    <property type="match status" value="1"/>
</dbReference>
<dbReference type="InterPro" id="IPR036754">
    <property type="entry name" value="YbaK/aa-tRNA-synt-asso_dom_sf"/>
</dbReference>
<dbReference type="Pfam" id="PF00587">
    <property type="entry name" value="tRNA-synt_2b"/>
    <property type="match status" value="1"/>
</dbReference>
<dbReference type="PROSITE" id="PS50862">
    <property type="entry name" value="AA_TRNA_LIGASE_II"/>
    <property type="match status" value="1"/>
</dbReference>